<organism evidence="3 4">
    <name type="scientific">Cylindrobasidium torrendii FP15055 ss-10</name>
    <dbReference type="NCBI Taxonomy" id="1314674"/>
    <lineage>
        <taxon>Eukaryota</taxon>
        <taxon>Fungi</taxon>
        <taxon>Dikarya</taxon>
        <taxon>Basidiomycota</taxon>
        <taxon>Agaricomycotina</taxon>
        <taxon>Agaricomycetes</taxon>
        <taxon>Agaricomycetidae</taxon>
        <taxon>Agaricales</taxon>
        <taxon>Marasmiineae</taxon>
        <taxon>Physalacriaceae</taxon>
        <taxon>Cylindrobasidium</taxon>
    </lineage>
</organism>
<evidence type="ECO:0000313" key="4">
    <source>
        <dbReference type="Proteomes" id="UP000054007"/>
    </source>
</evidence>
<dbReference type="Pfam" id="PF20153">
    <property type="entry name" value="DUF6535"/>
    <property type="match status" value="1"/>
</dbReference>
<evidence type="ECO:0000256" key="1">
    <source>
        <dbReference type="SAM" id="Phobius"/>
    </source>
</evidence>
<keyword evidence="4" id="KW-1185">Reference proteome</keyword>
<dbReference type="InterPro" id="IPR045338">
    <property type="entry name" value="DUF6535"/>
</dbReference>
<dbReference type="OrthoDB" id="3221808at2759"/>
<feature type="domain" description="DUF6535" evidence="2">
    <location>
        <begin position="3"/>
        <end position="153"/>
    </location>
</feature>
<evidence type="ECO:0000313" key="3">
    <source>
        <dbReference type="EMBL" id="KIY67028.1"/>
    </source>
</evidence>
<accession>A0A0D7B8Y0</accession>
<dbReference type="AlphaFoldDB" id="A0A0D7B8Y0"/>
<name>A0A0D7B8Y0_9AGAR</name>
<dbReference type="EMBL" id="KN880537">
    <property type="protein sequence ID" value="KIY67028.1"/>
    <property type="molecule type" value="Genomic_DNA"/>
</dbReference>
<gene>
    <name evidence="3" type="ORF">CYLTODRAFT_354030</name>
</gene>
<proteinExistence type="predicted"/>
<keyword evidence="1" id="KW-0472">Membrane</keyword>
<reference evidence="3 4" key="1">
    <citation type="journal article" date="2015" name="Fungal Genet. Biol.">
        <title>Evolution of novel wood decay mechanisms in Agaricales revealed by the genome sequences of Fistulina hepatica and Cylindrobasidium torrendii.</title>
        <authorList>
            <person name="Floudas D."/>
            <person name="Held B.W."/>
            <person name="Riley R."/>
            <person name="Nagy L.G."/>
            <person name="Koehler G."/>
            <person name="Ransdell A.S."/>
            <person name="Younus H."/>
            <person name="Chow J."/>
            <person name="Chiniquy J."/>
            <person name="Lipzen A."/>
            <person name="Tritt A."/>
            <person name="Sun H."/>
            <person name="Haridas S."/>
            <person name="LaButti K."/>
            <person name="Ohm R.A."/>
            <person name="Kues U."/>
            <person name="Blanchette R.A."/>
            <person name="Grigoriev I.V."/>
            <person name="Minto R.E."/>
            <person name="Hibbett D.S."/>
        </authorList>
    </citation>
    <scope>NUCLEOTIDE SEQUENCE [LARGE SCALE GENOMIC DNA]</scope>
    <source>
        <strain evidence="3 4">FP15055 ss-10</strain>
    </source>
</reference>
<keyword evidence="1" id="KW-0812">Transmembrane</keyword>
<protein>
    <recommendedName>
        <fullName evidence="2">DUF6535 domain-containing protein</fullName>
    </recommendedName>
</protein>
<feature type="transmembrane region" description="Helical" evidence="1">
    <location>
        <begin position="90"/>
        <end position="110"/>
    </location>
</feature>
<keyword evidence="1" id="KW-1133">Transmembrane helix</keyword>
<sequence length="153" mass="17433">MLDRQTIQGWQEELDNLTIITGLFSATVTAFLVIDANPDPSDANAQLLVRYIDYTARFPSNPIISSDAQDNLYTFFADSPPVSALRIATVTLWSLAVVVLFIALIFAFYIKSWLQHYQKDMRTGSKYDRAHLRQLRYDDFQAWNVPALISIVP</sequence>
<dbReference type="STRING" id="1314674.A0A0D7B8Y0"/>
<feature type="non-terminal residue" evidence="3">
    <location>
        <position position="153"/>
    </location>
</feature>
<dbReference type="Proteomes" id="UP000054007">
    <property type="component" value="Unassembled WGS sequence"/>
</dbReference>
<feature type="transmembrane region" description="Helical" evidence="1">
    <location>
        <begin position="14"/>
        <end position="34"/>
    </location>
</feature>
<evidence type="ECO:0000259" key="2">
    <source>
        <dbReference type="Pfam" id="PF20153"/>
    </source>
</evidence>